<comment type="function">
    <text evidence="1">May be involved in induction of apoptosis in CD4(+) T-cells, but not CD8(+) T-cells or hepatocytes.</text>
</comment>
<feature type="compositionally biased region" description="Polar residues" evidence="7">
    <location>
        <begin position="266"/>
        <end position="295"/>
    </location>
</feature>
<dbReference type="Ensembl" id="ENSCAFT00040020370.1">
    <property type="protein sequence ID" value="ENSCAFP00040017673.1"/>
    <property type="gene ID" value="ENSCAFG00040011037.1"/>
</dbReference>
<evidence type="ECO:0000256" key="6">
    <source>
        <dbReference type="ARBA" id="ARBA00023180"/>
    </source>
</evidence>
<dbReference type="PANTHER" id="PTHR31703:SF2">
    <property type="entry name" value="UPF0669 PROTEIN C6ORF120"/>
    <property type="match status" value="1"/>
</dbReference>
<protein>
    <submittedName>
        <fullName evidence="8">Uncharacterized protein</fullName>
    </submittedName>
</protein>
<evidence type="ECO:0000256" key="1">
    <source>
        <dbReference type="ARBA" id="ARBA00003276"/>
    </source>
</evidence>
<dbReference type="AlphaFoldDB" id="A0A8C0S911"/>
<evidence type="ECO:0000256" key="2">
    <source>
        <dbReference type="ARBA" id="ARBA00004613"/>
    </source>
</evidence>
<feature type="region of interest" description="Disordered" evidence="7">
    <location>
        <begin position="312"/>
        <end position="333"/>
    </location>
</feature>
<accession>A0A8C0S911</accession>
<dbReference type="Pfam" id="PF17065">
    <property type="entry name" value="UPF0669"/>
    <property type="match status" value="1"/>
</dbReference>
<feature type="compositionally biased region" description="Basic and acidic residues" evidence="7">
    <location>
        <begin position="321"/>
        <end position="330"/>
    </location>
</feature>
<evidence type="ECO:0000256" key="3">
    <source>
        <dbReference type="ARBA" id="ARBA00008960"/>
    </source>
</evidence>
<reference evidence="8" key="1">
    <citation type="submission" date="2018-10" db="EMBL/GenBank/DDBJ databases">
        <title>De novo assembly of a Great Dane genome.</title>
        <authorList>
            <person name="Kidd J.M."/>
            <person name="Pendleton A.L."/>
            <person name="Shen F."/>
            <person name="Emery S."/>
        </authorList>
    </citation>
    <scope>NUCLEOTIDE SEQUENCE [LARGE SCALE GENOMIC DNA]</scope>
    <source>
        <strain evidence="8">Great Dane</strain>
    </source>
</reference>
<sequence>MIRCPVSAHRPSPRSSPHPHHSRSPPLTPHPPHRPSPPAHPPHPRSPPLTPHPPPHRPSPPPLTAPSPPSPSLTAPHPRSPPSPPLTAPHPPPPPHRPSPPLTPVHPPQPRSPPLTPHPPHRPSPPLTAPHPSPPLTPPPPPSPSLTAAHHPPGVTLTPPGPRQAPPSPSSTGRARHRGSHTPTPGPRPAGPLPCRFQQARTPKRLTTAFRSPPGAGQELRVLAGAEMGHRAGPPSRTWAARRPPPRPRGARSGTRPAPVALVTSRRGSTPTARRQGRQRPTPSVSGSRLTSGRRLTSGCCGAAAARQRHRCPRRGAGRAAGRDRKEAGDRPASGMAAAWKRALLVLLASQVVSSLSSGDEDEVPEDWVLLHVVQGQIGAGNYSYLRLNHEGKIVLRMRSLKGDADLYVSDSTLHPSFDDYELQSVTCGQDVVAIPAHFQRPVGIGIYGHPSHHESEFEMKVYYDRRLEPSPFSEAATSEARDVAHRQAQAPEDASQEEESVLWTIVISVLKLVLEILF</sequence>
<evidence type="ECO:0000313" key="8">
    <source>
        <dbReference type="Ensembl" id="ENSCAFP00040017673.1"/>
    </source>
</evidence>
<evidence type="ECO:0000256" key="5">
    <source>
        <dbReference type="ARBA" id="ARBA00022729"/>
    </source>
</evidence>
<reference evidence="8" key="2">
    <citation type="submission" date="2025-08" db="UniProtKB">
        <authorList>
            <consortium name="Ensembl"/>
        </authorList>
    </citation>
    <scope>IDENTIFICATION</scope>
</reference>
<evidence type="ECO:0000256" key="4">
    <source>
        <dbReference type="ARBA" id="ARBA00022525"/>
    </source>
</evidence>
<feature type="compositionally biased region" description="Pro residues" evidence="7">
    <location>
        <begin position="26"/>
        <end position="71"/>
    </location>
</feature>
<keyword evidence="5" id="KW-0732">Signal</keyword>
<proteinExistence type="inferred from homology"/>
<feature type="region of interest" description="Disordered" evidence="7">
    <location>
        <begin position="1"/>
        <end position="296"/>
    </location>
</feature>
<name>A0A8C0S911_CANLF</name>
<evidence type="ECO:0000313" key="9">
    <source>
        <dbReference type="Proteomes" id="UP000694542"/>
    </source>
</evidence>
<dbReference type="Proteomes" id="UP000694542">
    <property type="component" value="Chromosome 12"/>
</dbReference>
<dbReference type="GO" id="GO:0005576">
    <property type="term" value="C:extracellular region"/>
    <property type="evidence" value="ECO:0007669"/>
    <property type="project" value="UniProtKB-SubCell"/>
</dbReference>
<feature type="compositionally biased region" description="Pro residues" evidence="7">
    <location>
        <begin position="159"/>
        <end position="169"/>
    </location>
</feature>
<evidence type="ECO:0000256" key="7">
    <source>
        <dbReference type="SAM" id="MobiDB-lite"/>
    </source>
</evidence>
<feature type="region of interest" description="Disordered" evidence="7">
    <location>
        <begin position="475"/>
        <end position="494"/>
    </location>
</feature>
<organism evidence="8 9">
    <name type="scientific">Canis lupus familiaris</name>
    <name type="common">Dog</name>
    <name type="synonym">Canis familiaris</name>
    <dbReference type="NCBI Taxonomy" id="9615"/>
    <lineage>
        <taxon>Eukaryota</taxon>
        <taxon>Metazoa</taxon>
        <taxon>Chordata</taxon>
        <taxon>Craniata</taxon>
        <taxon>Vertebrata</taxon>
        <taxon>Euteleostomi</taxon>
        <taxon>Mammalia</taxon>
        <taxon>Eutheria</taxon>
        <taxon>Laurasiatheria</taxon>
        <taxon>Carnivora</taxon>
        <taxon>Caniformia</taxon>
        <taxon>Canidae</taxon>
        <taxon>Canis</taxon>
    </lineage>
</organism>
<feature type="compositionally biased region" description="Pro residues" evidence="7">
    <location>
        <begin position="78"/>
        <end position="144"/>
    </location>
</feature>
<dbReference type="PANTHER" id="PTHR31703">
    <property type="entry name" value="UPF0669 PROTEIN C6ORF120"/>
    <property type="match status" value="1"/>
</dbReference>
<comment type="similarity">
    <text evidence="3">Belongs to the UPF0669 family.</text>
</comment>
<keyword evidence="6" id="KW-0325">Glycoprotein</keyword>
<keyword evidence="4" id="KW-0964">Secreted</keyword>
<dbReference type="InterPro" id="IPR031420">
    <property type="entry name" value="UPF0669"/>
</dbReference>
<comment type="subcellular location">
    <subcellularLocation>
        <location evidence="2">Secreted</location>
    </subcellularLocation>
</comment>